<keyword evidence="2" id="KW-0812">Transmembrane</keyword>
<sequence length="86" mass="8624">MRATGSACSSLPGRIGAAWNGVGSVKTGGKREEKNTGEISTGVFVGLAGLVLCICVYAIEERAGKAGTGRGRGLAGLSSHLSAMQE</sequence>
<organism evidence="3 4">
    <name type="scientific">Engystomops pustulosus</name>
    <name type="common">Tungara frog</name>
    <name type="synonym">Physalaemus pustulosus</name>
    <dbReference type="NCBI Taxonomy" id="76066"/>
    <lineage>
        <taxon>Eukaryota</taxon>
        <taxon>Metazoa</taxon>
        <taxon>Chordata</taxon>
        <taxon>Craniata</taxon>
        <taxon>Vertebrata</taxon>
        <taxon>Euteleostomi</taxon>
        <taxon>Amphibia</taxon>
        <taxon>Batrachia</taxon>
        <taxon>Anura</taxon>
        <taxon>Neobatrachia</taxon>
        <taxon>Hyloidea</taxon>
        <taxon>Leptodactylidae</taxon>
        <taxon>Leiuperinae</taxon>
        <taxon>Engystomops</taxon>
    </lineage>
</organism>
<proteinExistence type="predicted"/>
<feature type="region of interest" description="Disordered" evidence="1">
    <location>
        <begin position="1"/>
        <end position="34"/>
    </location>
</feature>
<evidence type="ECO:0000313" key="3">
    <source>
        <dbReference type="EMBL" id="KAG8571969.1"/>
    </source>
</evidence>
<evidence type="ECO:0000256" key="2">
    <source>
        <dbReference type="SAM" id="Phobius"/>
    </source>
</evidence>
<dbReference type="EMBL" id="WNYA01000005">
    <property type="protein sequence ID" value="KAG8571969.1"/>
    <property type="molecule type" value="Genomic_DNA"/>
</dbReference>
<gene>
    <name evidence="3" type="ORF">GDO81_011857</name>
</gene>
<keyword evidence="2" id="KW-0472">Membrane</keyword>
<dbReference type="AlphaFoldDB" id="A0AAV7BH86"/>
<evidence type="ECO:0000313" key="4">
    <source>
        <dbReference type="Proteomes" id="UP000824782"/>
    </source>
</evidence>
<reference evidence="3" key="1">
    <citation type="thesis" date="2020" institute="ProQuest LLC" country="789 East Eisenhower Parkway, Ann Arbor, MI, USA">
        <title>Comparative Genomics and Chromosome Evolution.</title>
        <authorList>
            <person name="Mudd A.B."/>
        </authorList>
    </citation>
    <scope>NUCLEOTIDE SEQUENCE</scope>
    <source>
        <strain evidence="3">237g6f4</strain>
        <tissue evidence="3">Blood</tissue>
    </source>
</reference>
<dbReference type="Proteomes" id="UP000824782">
    <property type="component" value="Unassembled WGS sequence"/>
</dbReference>
<keyword evidence="4" id="KW-1185">Reference proteome</keyword>
<feature type="compositionally biased region" description="Low complexity" evidence="1">
    <location>
        <begin position="75"/>
        <end position="86"/>
    </location>
</feature>
<feature type="transmembrane region" description="Helical" evidence="2">
    <location>
        <begin position="39"/>
        <end position="59"/>
    </location>
</feature>
<keyword evidence="2" id="KW-1133">Transmembrane helix</keyword>
<comment type="caution">
    <text evidence="3">The sequence shown here is derived from an EMBL/GenBank/DDBJ whole genome shotgun (WGS) entry which is preliminary data.</text>
</comment>
<accession>A0AAV7BH86</accession>
<evidence type="ECO:0000256" key="1">
    <source>
        <dbReference type="SAM" id="MobiDB-lite"/>
    </source>
</evidence>
<protein>
    <submittedName>
        <fullName evidence="3">Uncharacterized protein</fullName>
    </submittedName>
</protein>
<name>A0AAV7BH86_ENGPU</name>
<feature type="region of interest" description="Disordered" evidence="1">
    <location>
        <begin position="66"/>
        <end position="86"/>
    </location>
</feature>